<keyword evidence="7" id="KW-1185">Reference proteome</keyword>
<feature type="transmembrane region" description="Helical" evidence="5">
    <location>
        <begin position="147"/>
        <end position="164"/>
    </location>
</feature>
<keyword evidence="3 5" id="KW-1133">Transmembrane helix</keyword>
<dbReference type="GO" id="GO:0005789">
    <property type="term" value="C:endoplasmic reticulum membrane"/>
    <property type="evidence" value="ECO:0007669"/>
    <property type="project" value="UniProtKB-SubCell"/>
</dbReference>
<comment type="catalytic activity">
    <reaction evidence="5">
        <text>[protein]-C-terminal S-[(2E,6E)-farnesyl]-L-cysteine + S-adenosyl-L-methionine = [protein]-C-terminal S-[(2E,6E)-farnesyl]-L-cysteine methyl ester + S-adenosyl-L-homocysteine</text>
        <dbReference type="Rhea" id="RHEA:21672"/>
        <dbReference type="Rhea" id="RHEA-COMP:12125"/>
        <dbReference type="Rhea" id="RHEA-COMP:12126"/>
        <dbReference type="ChEBI" id="CHEBI:57856"/>
        <dbReference type="ChEBI" id="CHEBI:59789"/>
        <dbReference type="ChEBI" id="CHEBI:90510"/>
        <dbReference type="ChEBI" id="CHEBI:90511"/>
        <dbReference type="EC" id="2.1.1.100"/>
    </reaction>
</comment>
<keyword evidence="5" id="KW-0489">Methyltransferase</keyword>
<feature type="transmembrane region" description="Helical" evidence="5">
    <location>
        <begin position="96"/>
        <end position="114"/>
    </location>
</feature>
<evidence type="ECO:0000256" key="5">
    <source>
        <dbReference type="RuleBase" id="RU362022"/>
    </source>
</evidence>
<keyword evidence="5" id="KW-0949">S-adenosyl-L-methionine</keyword>
<sequence length="233" mass="25672">MIPPLPSLPQATLVAAFLASTIATYLACQQPNPNPPTRSKSDSLTTCHITDKHATKIILSPLGLLTLCTARLAYLYPNLPSQCHLLNPDLITWSPSTAIPLVLILCAGVPLRLASYASLGRNFTFALAEPDGLKTTGLYRYVQHPSYTGVVILIVCNVVLMARADGVMSCWVSERWYRLLRDVGWSLAPVGVSIVLGGVWTRVRQEEEMLRRKFGGEWEGWHGRTARFIPGVF</sequence>
<evidence type="ECO:0000313" key="6">
    <source>
        <dbReference type="EMBL" id="KAK0667560.1"/>
    </source>
</evidence>
<dbReference type="Pfam" id="PF04140">
    <property type="entry name" value="ICMT"/>
    <property type="match status" value="1"/>
</dbReference>
<dbReference type="Gene3D" id="1.20.120.1630">
    <property type="match status" value="1"/>
</dbReference>
<evidence type="ECO:0000256" key="2">
    <source>
        <dbReference type="ARBA" id="ARBA00022692"/>
    </source>
</evidence>
<keyword evidence="4 5" id="KW-0472">Membrane</keyword>
<feature type="transmembrane region" description="Helical" evidence="5">
    <location>
        <begin position="184"/>
        <end position="203"/>
    </location>
</feature>
<dbReference type="GO" id="GO:0032259">
    <property type="term" value="P:methylation"/>
    <property type="evidence" value="ECO:0007669"/>
    <property type="project" value="UniProtKB-KW"/>
</dbReference>
<dbReference type="AlphaFoldDB" id="A0AA39ZAY1"/>
<keyword evidence="5" id="KW-0808">Transferase</keyword>
<evidence type="ECO:0000256" key="3">
    <source>
        <dbReference type="ARBA" id="ARBA00022989"/>
    </source>
</evidence>
<comment type="caution">
    <text evidence="6">The sequence shown here is derived from an EMBL/GenBank/DDBJ whole genome shotgun (WGS) entry which is preliminary data.</text>
</comment>
<dbReference type="PANTHER" id="PTHR12714:SF9">
    <property type="entry name" value="PROTEIN-S-ISOPRENYLCYSTEINE O-METHYLTRANSFERASE"/>
    <property type="match status" value="1"/>
</dbReference>
<comment type="similarity">
    <text evidence="5">Belongs to the class VI-like SAM-binding methyltransferase superfamily. Isoprenylcysteine carboxyl methyltransferase family.</text>
</comment>
<dbReference type="EC" id="2.1.1.100" evidence="5"/>
<evidence type="ECO:0000256" key="1">
    <source>
        <dbReference type="ARBA" id="ARBA00004141"/>
    </source>
</evidence>
<protein>
    <recommendedName>
        <fullName evidence="5">Protein-S-isoprenylcysteine O-methyltransferase</fullName>
        <ecNumber evidence="5">2.1.1.100</ecNumber>
    </recommendedName>
</protein>
<dbReference type="InterPro" id="IPR007269">
    <property type="entry name" value="ICMT_MeTrfase"/>
</dbReference>
<name>A0AA39ZAY1_9PEZI</name>
<dbReference type="Proteomes" id="UP001174997">
    <property type="component" value="Unassembled WGS sequence"/>
</dbReference>
<keyword evidence="5" id="KW-0256">Endoplasmic reticulum</keyword>
<organism evidence="6 7">
    <name type="scientific">Cercophora samala</name>
    <dbReference type="NCBI Taxonomy" id="330535"/>
    <lineage>
        <taxon>Eukaryota</taxon>
        <taxon>Fungi</taxon>
        <taxon>Dikarya</taxon>
        <taxon>Ascomycota</taxon>
        <taxon>Pezizomycotina</taxon>
        <taxon>Sordariomycetes</taxon>
        <taxon>Sordariomycetidae</taxon>
        <taxon>Sordariales</taxon>
        <taxon>Lasiosphaeriaceae</taxon>
        <taxon>Cercophora</taxon>
    </lineage>
</organism>
<evidence type="ECO:0000313" key="7">
    <source>
        <dbReference type="Proteomes" id="UP001174997"/>
    </source>
</evidence>
<keyword evidence="2 5" id="KW-0812">Transmembrane</keyword>
<proteinExistence type="inferred from homology"/>
<feature type="transmembrane region" description="Helical" evidence="5">
    <location>
        <begin position="12"/>
        <end position="28"/>
    </location>
</feature>
<evidence type="ECO:0000256" key="4">
    <source>
        <dbReference type="ARBA" id="ARBA00023136"/>
    </source>
</evidence>
<reference evidence="6" key="1">
    <citation type="submission" date="2023-06" db="EMBL/GenBank/DDBJ databases">
        <title>Genome-scale phylogeny and comparative genomics of the fungal order Sordariales.</title>
        <authorList>
            <consortium name="Lawrence Berkeley National Laboratory"/>
            <person name="Hensen N."/>
            <person name="Bonometti L."/>
            <person name="Westerberg I."/>
            <person name="Brannstrom I.O."/>
            <person name="Guillou S."/>
            <person name="Cros-Aarteil S."/>
            <person name="Calhoun S."/>
            <person name="Haridas S."/>
            <person name="Kuo A."/>
            <person name="Mondo S."/>
            <person name="Pangilinan J."/>
            <person name="Riley R."/>
            <person name="Labutti K."/>
            <person name="Andreopoulos B."/>
            <person name="Lipzen A."/>
            <person name="Chen C."/>
            <person name="Yanf M."/>
            <person name="Daum C."/>
            <person name="Ng V."/>
            <person name="Clum A."/>
            <person name="Steindorff A."/>
            <person name="Ohm R."/>
            <person name="Martin F."/>
            <person name="Silar P."/>
            <person name="Natvig D."/>
            <person name="Lalanne C."/>
            <person name="Gautier V."/>
            <person name="Ament-Velasquez S.L."/>
            <person name="Kruys A."/>
            <person name="Hutchinson M.I."/>
            <person name="Powell A.J."/>
            <person name="Barry K."/>
            <person name="Miller A.N."/>
            <person name="Grigoriev I.V."/>
            <person name="Debuchy R."/>
            <person name="Gladieux P."/>
            <person name="Thoren M.H."/>
            <person name="Johannesson H."/>
        </authorList>
    </citation>
    <scope>NUCLEOTIDE SEQUENCE</scope>
    <source>
        <strain evidence="6">CBS 307.81</strain>
    </source>
</reference>
<accession>A0AA39ZAY1</accession>
<gene>
    <name evidence="6" type="ORF">QBC41DRAFT_137567</name>
</gene>
<dbReference type="GO" id="GO:0004671">
    <property type="term" value="F:protein C-terminal S-isoprenylcysteine carboxyl O-methyltransferase activity"/>
    <property type="evidence" value="ECO:0007669"/>
    <property type="project" value="UniProtKB-EC"/>
</dbReference>
<comment type="subcellular location">
    <subcellularLocation>
        <location evidence="5">Endoplasmic reticulum membrane</location>
        <topology evidence="5">Multi-pass membrane protein</topology>
    </subcellularLocation>
    <subcellularLocation>
        <location evidence="1">Membrane</location>
        <topology evidence="1">Multi-pass membrane protein</topology>
    </subcellularLocation>
</comment>
<dbReference type="PANTHER" id="PTHR12714">
    <property type="entry name" value="PROTEIN-S ISOPRENYLCYSTEINE O-METHYLTRANSFERASE"/>
    <property type="match status" value="1"/>
</dbReference>
<dbReference type="EMBL" id="JAULSY010000070">
    <property type="protein sequence ID" value="KAK0667560.1"/>
    <property type="molecule type" value="Genomic_DNA"/>
</dbReference>
<feature type="transmembrane region" description="Helical" evidence="5">
    <location>
        <begin position="57"/>
        <end position="76"/>
    </location>
</feature>